<evidence type="ECO:0000313" key="1">
    <source>
        <dbReference type="EMBL" id="MDV2477626.1"/>
    </source>
</evidence>
<accession>A0ABU3WUD7</accession>
<name>A0ABU3WUD7_9NOCA</name>
<dbReference type="Proteomes" id="UP001275440">
    <property type="component" value="Unassembled WGS sequence"/>
</dbReference>
<protein>
    <submittedName>
        <fullName evidence="1">Uncharacterized protein</fullName>
    </submittedName>
</protein>
<keyword evidence="2" id="KW-1185">Reference proteome</keyword>
<organism evidence="1 2">
    <name type="scientific">Rhodococcus zopfii</name>
    <dbReference type="NCBI Taxonomy" id="43772"/>
    <lineage>
        <taxon>Bacteria</taxon>
        <taxon>Bacillati</taxon>
        <taxon>Actinomycetota</taxon>
        <taxon>Actinomycetes</taxon>
        <taxon>Mycobacteriales</taxon>
        <taxon>Nocardiaceae</taxon>
        <taxon>Rhodococcus</taxon>
    </lineage>
</organism>
<dbReference type="EMBL" id="WBMO01000005">
    <property type="protein sequence ID" value="MDV2477626.1"/>
    <property type="molecule type" value="Genomic_DNA"/>
</dbReference>
<comment type="caution">
    <text evidence="1">The sequence shown here is derived from an EMBL/GenBank/DDBJ whole genome shotgun (WGS) entry which is preliminary data.</text>
</comment>
<reference evidence="1 2" key="1">
    <citation type="submission" date="2019-10" db="EMBL/GenBank/DDBJ databases">
        <title>Draft Genome Assembly of Rhodococcus zopfii DSM44189.</title>
        <authorList>
            <person name="Sutton J.M."/>
            <person name="Akob D.M."/>
            <person name="Bushman T.J."/>
        </authorList>
    </citation>
    <scope>NUCLEOTIDE SEQUENCE [LARGE SCALE GENOMIC DNA]</scope>
    <source>
        <strain evidence="1 2">DSM 44189</strain>
    </source>
</reference>
<proteinExistence type="predicted"/>
<evidence type="ECO:0000313" key="2">
    <source>
        <dbReference type="Proteomes" id="UP001275440"/>
    </source>
</evidence>
<sequence>MLSKKLHHRHRRRLEITDEVGSGDAVGGLELGASGVAPITRRAVVRPPDRVDSDHRVEELECGAAGAAGRIDGPGHIGHDQRAATYGLHRKAGQDLGERRETHRSPLTRNRGETVTGLGVGFDVRPAGGFEECLHTSDGVYVLLEDFGEPAGADGFVIELLAEGLCGGEVTEGFLALKKFCFTLQLIEDDEEVCAGLCAGCGRVGFEEQKAFLGISRELGEQRLWIAHGGSSQSGI</sequence>
<gene>
    <name evidence="1" type="ORF">F8M49_23610</name>
</gene>